<keyword evidence="1" id="KW-0378">Hydrolase</keyword>
<keyword evidence="2" id="KW-1185">Reference proteome</keyword>
<dbReference type="GO" id="GO:0016787">
    <property type="term" value="F:hydrolase activity"/>
    <property type="evidence" value="ECO:0007669"/>
    <property type="project" value="UniProtKB-KW"/>
</dbReference>
<dbReference type="Proteomes" id="UP001139104">
    <property type="component" value="Unassembled WGS sequence"/>
</dbReference>
<dbReference type="RefSeq" id="WP_243067267.1">
    <property type="nucleotide sequence ID" value="NZ_JAIVFK010000025.1"/>
</dbReference>
<reference evidence="1" key="1">
    <citation type="journal article" date="2022" name="ISME J.">
        <title>Identification of active gaseous-alkane degraders at natural gas seeps.</title>
        <authorList>
            <person name="Farhan Ul Haque M."/>
            <person name="Hernandez M."/>
            <person name="Crombie A.T."/>
            <person name="Murrell J.C."/>
        </authorList>
    </citation>
    <scope>NUCLEOTIDE SEQUENCE</scope>
    <source>
        <strain evidence="1">PC2</strain>
    </source>
</reference>
<organism evidence="1 2">
    <name type="scientific">Candidatus Rhodoblastus alkanivorans</name>
    <dbReference type="NCBI Taxonomy" id="2954117"/>
    <lineage>
        <taxon>Bacteria</taxon>
        <taxon>Pseudomonadati</taxon>
        <taxon>Pseudomonadota</taxon>
        <taxon>Alphaproteobacteria</taxon>
        <taxon>Hyphomicrobiales</taxon>
        <taxon>Rhodoblastaceae</taxon>
        <taxon>Rhodoblastus</taxon>
    </lineage>
</organism>
<dbReference type="EMBL" id="JAIVFP010000001">
    <property type="protein sequence ID" value="MCI4683306.1"/>
    <property type="molecule type" value="Genomic_DNA"/>
</dbReference>
<gene>
    <name evidence="1" type="ORF">K2U94_11090</name>
</gene>
<protein>
    <submittedName>
        <fullName evidence="1">Alpha/beta hydrolase</fullName>
    </submittedName>
</protein>
<comment type="caution">
    <text evidence="1">The sequence shown here is derived from an EMBL/GenBank/DDBJ whole genome shotgun (WGS) entry which is preliminary data.</text>
</comment>
<name>A0ABS9Z6R5_9HYPH</name>
<dbReference type="Gene3D" id="3.40.50.1820">
    <property type="entry name" value="alpha/beta hydrolase"/>
    <property type="match status" value="1"/>
</dbReference>
<accession>A0ABS9Z6R5</accession>
<dbReference type="InterPro" id="IPR029058">
    <property type="entry name" value="AB_hydrolase_fold"/>
</dbReference>
<dbReference type="SUPFAM" id="SSF53474">
    <property type="entry name" value="alpha/beta-Hydrolases"/>
    <property type="match status" value="1"/>
</dbReference>
<proteinExistence type="predicted"/>
<evidence type="ECO:0000313" key="2">
    <source>
        <dbReference type="Proteomes" id="UP001139104"/>
    </source>
</evidence>
<sequence length="208" mass="21874">MRLVFIHGWALGPESWDALAPLLPAPQIRVDLGYFGAPDIPPLPSGDILVGHSAGLLWGLRQRGDWAGLVAINSFARFCLDAAGEGCVEPAALRAMRQALERDAKACADNFRAALGLAPAPGEAQEERLMDGLDLLRDFDATPLVGGRPVLVLGAENDTLAPAAASRRLAEISGGALALHETGGHGLPWTAPEFCAGQIAAFLRAHDF</sequence>
<evidence type="ECO:0000313" key="1">
    <source>
        <dbReference type="EMBL" id="MCI4683306.1"/>
    </source>
</evidence>